<evidence type="ECO:0000313" key="3">
    <source>
        <dbReference type="Proteomes" id="UP001460270"/>
    </source>
</evidence>
<organism evidence="2 3">
    <name type="scientific">Mugilogobius chulae</name>
    <name type="common">yellowstripe goby</name>
    <dbReference type="NCBI Taxonomy" id="88201"/>
    <lineage>
        <taxon>Eukaryota</taxon>
        <taxon>Metazoa</taxon>
        <taxon>Chordata</taxon>
        <taxon>Craniata</taxon>
        <taxon>Vertebrata</taxon>
        <taxon>Euteleostomi</taxon>
        <taxon>Actinopterygii</taxon>
        <taxon>Neopterygii</taxon>
        <taxon>Teleostei</taxon>
        <taxon>Neoteleostei</taxon>
        <taxon>Acanthomorphata</taxon>
        <taxon>Gobiaria</taxon>
        <taxon>Gobiiformes</taxon>
        <taxon>Gobioidei</taxon>
        <taxon>Gobiidae</taxon>
        <taxon>Gobionellinae</taxon>
        <taxon>Mugilogobius</taxon>
    </lineage>
</organism>
<comment type="caution">
    <text evidence="2">The sequence shown here is derived from an EMBL/GenBank/DDBJ whole genome shotgun (WGS) entry which is preliminary data.</text>
</comment>
<proteinExistence type="predicted"/>
<sequence length="101" mass="11277">MRTAINQGLDLCQCGKVKMKQDETRVQTQTPGHRQGPNPDSRTRQGSKPRLQDQTGSKPRLQDQTQTPGPDRGPNPTPARLQPRSSPVEVDFSPVWSFIQT</sequence>
<dbReference type="Proteomes" id="UP001460270">
    <property type="component" value="Unassembled WGS sequence"/>
</dbReference>
<name>A0AAW0Q8W5_9GOBI</name>
<gene>
    <name evidence="2" type="ORF">WMY93_000018</name>
</gene>
<accession>A0AAW0Q8W5</accession>
<evidence type="ECO:0000313" key="2">
    <source>
        <dbReference type="EMBL" id="KAK7944290.1"/>
    </source>
</evidence>
<evidence type="ECO:0000256" key="1">
    <source>
        <dbReference type="SAM" id="MobiDB-lite"/>
    </source>
</evidence>
<dbReference type="AlphaFoldDB" id="A0AAW0Q8W5"/>
<feature type="compositionally biased region" description="Polar residues" evidence="1">
    <location>
        <begin position="26"/>
        <end position="68"/>
    </location>
</feature>
<protein>
    <submittedName>
        <fullName evidence="2">Uncharacterized protein</fullName>
    </submittedName>
</protein>
<keyword evidence="3" id="KW-1185">Reference proteome</keyword>
<reference evidence="3" key="1">
    <citation type="submission" date="2024-04" db="EMBL/GenBank/DDBJ databases">
        <title>Salinicola lusitanus LLJ914,a marine bacterium isolated from the Okinawa Trough.</title>
        <authorList>
            <person name="Li J."/>
        </authorList>
    </citation>
    <scope>NUCLEOTIDE SEQUENCE [LARGE SCALE GENOMIC DNA]</scope>
</reference>
<feature type="region of interest" description="Disordered" evidence="1">
    <location>
        <begin position="1"/>
        <end position="101"/>
    </location>
</feature>
<dbReference type="EMBL" id="JBBPFD010000001">
    <property type="protein sequence ID" value="KAK7944290.1"/>
    <property type="molecule type" value="Genomic_DNA"/>
</dbReference>